<dbReference type="AlphaFoldDB" id="A0AAU3HZ22"/>
<gene>
    <name evidence="2" type="ORF">OG699_21060</name>
</gene>
<feature type="region of interest" description="Disordered" evidence="1">
    <location>
        <begin position="18"/>
        <end position="48"/>
    </location>
</feature>
<organism evidence="2">
    <name type="scientific">Streptomyces sp. NBC_01393</name>
    <dbReference type="NCBI Taxonomy" id="2903851"/>
    <lineage>
        <taxon>Bacteria</taxon>
        <taxon>Bacillati</taxon>
        <taxon>Actinomycetota</taxon>
        <taxon>Actinomycetes</taxon>
        <taxon>Kitasatosporales</taxon>
        <taxon>Streptomycetaceae</taxon>
        <taxon>Streptomyces</taxon>
    </lineage>
</organism>
<reference evidence="2" key="1">
    <citation type="submission" date="2022-10" db="EMBL/GenBank/DDBJ databases">
        <title>The complete genomes of actinobacterial strains from the NBC collection.</title>
        <authorList>
            <person name="Joergensen T.S."/>
            <person name="Alvarez Arevalo M."/>
            <person name="Sterndorff E.B."/>
            <person name="Faurdal D."/>
            <person name="Vuksanovic O."/>
            <person name="Mourched A.-S."/>
            <person name="Charusanti P."/>
            <person name="Shaw S."/>
            <person name="Blin K."/>
            <person name="Weber T."/>
        </authorList>
    </citation>
    <scope>NUCLEOTIDE SEQUENCE</scope>
    <source>
        <strain evidence="2">NBC_01393</strain>
    </source>
</reference>
<dbReference type="Pfam" id="PF18143">
    <property type="entry name" value="HAD_SAK_2"/>
    <property type="match status" value="1"/>
</dbReference>
<dbReference type="EMBL" id="CP109546">
    <property type="protein sequence ID" value="WTZ10264.1"/>
    <property type="molecule type" value="Genomic_DNA"/>
</dbReference>
<name>A0AAU3HZ22_9ACTN</name>
<proteinExistence type="predicted"/>
<accession>A0AAU3HZ22</accession>
<feature type="compositionally biased region" description="Low complexity" evidence="1">
    <location>
        <begin position="23"/>
        <end position="34"/>
    </location>
</feature>
<evidence type="ECO:0000313" key="2">
    <source>
        <dbReference type="EMBL" id="WTZ10264.1"/>
    </source>
</evidence>
<protein>
    <submittedName>
        <fullName evidence="2">HAD domain-containing protein</fullName>
    </submittedName>
</protein>
<evidence type="ECO:0000256" key="1">
    <source>
        <dbReference type="SAM" id="MobiDB-lite"/>
    </source>
</evidence>
<sequence>MDRPILFLDVDGPLIPFGPSWAPPESSGSGPDSEALPDEGNPLLGRLDPTVGPRLTALGCDLVWATTWMEEANESVGPRIGLPPLPVVEWPEAAEAGPRGLHWKTRAIVEQAGGRPFIWVDDEIGAMDRLWVAAQHEGPSLLLRVNPSEGLTEDDFSTLTAWLHTTEPDG</sequence>